<proteinExistence type="predicted"/>
<gene>
    <name evidence="1" type="ORF">RPERSI_LOCUS23941</name>
</gene>
<sequence>KKKEISVTRKVLISSQTPITYRNYKDDKLIKLAINQFLMWIL</sequence>
<dbReference type="Proteomes" id="UP000789920">
    <property type="component" value="Unassembled WGS sequence"/>
</dbReference>
<evidence type="ECO:0000313" key="1">
    <source>
        <dbReference type="EMBL" id="CAG8814227.1"/>
    </source>
</evidence>
<reference evidence="1" key="1">
    <citation type="submission" date="2021-06" db="EMBL/GenBank/DDBJ databases">
        <authorList>
            <person name="Kallberg Y."/>
            <person name="Tangrot J."/>
            <person name="Rosling A."/>
        </authorList>
    </citation>
    <scope>NUCLEOTIDE SEQUENCE</scope>
    <source>
        <strain evidence="1">MA461A</strain>
    </source>
</reference>
<protein>
    <submittedName>
        <fullName evidence="1">26909_t:CDS:1</fullName>
    </submittedName>
</protein>
<comment type="caution">
    <text evidence="1">The sequence shown here is derived from an EMBL/GenBank/DDBJ whole genome shotgun (WGS) entry which is preliminary data.</text>
</comment>
<organism evidence="1 2">
    <name type="scientific">Racocetra persica</name>
    <dbReference type="NCBI Taxonomy" id="160502"/>
    <lineage>
        <taxon>Eukaryota</taxon>
        <taxon>Fungi</taxon>
        <taxon>Fungi incertae sedis</taxon>
        <taxon>Mucoromycota</taxon>
        <taxon>Glomeromycotina</taxon>
        <taxon>Glomeromycetes</taxon>
        <taxon>Diversisporales</taxon>
        <taxon>Gigasporaceae</taxon>
        <taxon>Racocetra</taxon>
    </lineage>
</organism>
<feature type="non-terminal residue" evidence="1">
    <location>
        <position position="1"/>
    </location>
</feature>
<feature type="non-terminal residue" evidence="1">
    <location>
        <position position="42"/>
    </location>
</feature>
<dbReference type="EMBL" id="CAJVQC010075908">
    <property type="protein sequence ID" value="CAG8814227.1"/>
    <property type="molecule type" value="Genomic_DNA"/>
</dbReference>
<name>A0ACA9RW19_9GLOM</name>
<evidence type="ECO:0000313" key="2">
    <source>
        <dbReference type="Proteomes" id="UP000789920"/>
    </source>
</evidence>
<keyword evidence="2" id="KW-1185">Reference proteome</keyword>
<accession>A0ACA9RW19</accession>